<evidence type="ECO:0000313" key="4">
    <source>
        <dbReference type="Proteomes" id="UP000245778"/>
    </source>
</evidence>
<dbReference type="GO" id="GO:0003677">
    <property type="term" value="F:DNA binding"/>
    <property type="evidence" value="ECO:0007669"/>
    <property type="project" value="UniProtKB-KW"/>
</dbReference>
<dbReference type="PANTHER" id="PTHR46558:SF11">
    <property type="entry name" value="HTH-TYPE TRANSCRIPTIONAL REGULATOR XRE"/>
    <property type="match status" value="1"/>
</dbReference>
<evidence type="ECO:0000256" key="1">
    <source>
        <dbReference type="ARBA" id="ARBA00023125"/>
    </source>
</evidence>
<proteinExistence type="predicted"/>
<dbReference type="Gene3D" id="1.10.260.40">
    <property type="entry name" value="lambda repressor-like DNA-binding domains"/>
    <property type="match status" value="1"/>
</dbReference>
<dbReference type="SMART" id="SM00530">
    <property type="entry name" value="HTH_XRE"/>
    <property type="match status" value="1"/>
</dbReference>
<organism evidence="3 4">
    <name type="scientific">Intestinimonas butyriciproducens</name>
    <dbReference type="NCBI Taxonomy" id="1297617"/>
    <lineage>
        <taxon>Bacteria</taxon>
        <taxon>Bacillati</taxon>
        <taxon>Bacillota</taxon>
        <taxon>Clostridia</taxon>
        <taxon>Eubacteriales</taxon>
        <taxon>Intestinimonas</taxon>
    </lineage>
</organism>
<dbReference type="CDD" id="cd00093">
    <property type="entry name" value="HTH_XRE"/>
    <property type="match status" value="1"/>
</dbReference>
<dbReference type="SUPFAM" id="SSF47413">
    <property type="entry name" value="lambda repressor-like DNA-binding domains"/>
    <property type="match status" value="1"/>
</dbReference>
<accession>A0A2U1BC17</accession>
<dbReference type="InterPro" id="IPR010982">
    <property type="entry name" value="Lambda_DNA-bd_dom_sf"/>
</dbReference>
<evidence type="ECO:0000259" key="2">
    <source>
        <dbReference type="PROSITE" id="PS50943"/>
    </source>
</evidence>
<dbReference type="InterPro" id="IPR001387">
    <property type="entry name" value="Cro/C1-type_HTH"/>
</dbReference>
<gene>
    <name evidence="3" type="ORF">C7373_12010</name>
</gene>
<name>A0A2U1BC17_9FIRM</name>
<comment type="caution">
    <text evidence="3">The sequence shown here is derived from an EMBL/GenBank/DDBJ whole genome shotgun (WGS) entry which is preliminary data.</text>
</comment>
<keyword evidence="1" id="KW-0238">DNA-binding</keyword>
<dbReference type="OrthoDB" id="2222263at2"/>
<dbReference type="AlphaFoldDB" id="A0A2U1BC17"/>
<sequence length="262" mass="29621">MPRKRTSIPENYNAPLPTMLRELMSSSGYTQADLATHLGITRQSVSAYMDGSANPTPTTIVNIASFLGVSTDYLLGVSSYGKEETAHLTAEEIGLSEHAASVLKLENSQEDRSKLIVLNYLIENGLFLEKITSYFAFSAEDVAQKKPFSLIPYDKRNIDVRLYFADIIENLQKFKSDFYDRIKNDTTATEQTAFALISKCVDDATAVQWCQLLYDHRDDPAKNTQLSIIAKFLRFYGYSDFMHRLGCDLEQFIISEDEKEAE</sequence>
<dbReference type="Pfam" id="PF01381">
    <property type="entry name" value="HTH_3"/>
    <property type="match status" value="1"/>
</dbReference>
<dbReference type="PANTHER" id="PTHR46558">
    <property type="entry name" value="TRACRIPTIONAL REGULATORY PROTEIN-RELATED-RELATED"/>
    <property type="match status" value="1"/>
</dbReference>
<protein>
    <submittedName>
        <fullName evidence="3">Plasmid maintenance system antidote protein VapI</fullName>
    </submittedName>
</protein>
<dbReference type="Proteomes" id="UP000245778">
    <property type="component" value="Unassembled WGS sequence"/>
</dbReference>
<evidence type="ECO:0000313" key="3">
    <source>
        <dbReference type="EMBL" id="PVY46161.1"/>
    </source>
</evidence>
<reference evidence="3 4" key="1">
    <citation type="submission" date="2018-04" db="EMBL/GenBank/DDBJ databases">
        <title>Genomic Encyclopedia of Type Strains, Phase IV (KMG-IV): sequencing the most valuable type-strain genomes for metagenomic binning, comparative biology and taxonomic classification.</title>
        <authorList>
            <person name="Goeker M."/>
        </authorList>
    </citation>
    <scope>NUCLEOTIDE SEQUENCE [LARGE SCALE GENOMIC DNA]</scope>
    <source>
        <strain evidence="3 4">DSM 26588</strain>
    </source>
</reference>
<feature type="domain" description="HTH cro/C1-type" evidence="2">
    <location>
        <begin position="20"/>
        <end position="74"/>
    </location>
</feature>
<dbReference type="PROSITE" id="PS50943">
    <property type="entry name" value="HTH_CROC1"/>
    <property type="match status" value="1"/>
</dbReference>
<dbReference type="RefSeq" id="WP_116722624.1">
    <property type="nucleotide sequence ID" value="NZ_JANKAR010000014.1"/>
</dbReference>
<dbReference type="EMBL" id="QEKK01000020">
    <property type="protein sequence ID" value="PVY46161.1"/>
    <property type="molecule type" value="Genomic_DNA"/>
</dbReference>